<dbReference type="InterPro" id="IPR014729">
    <property type="entry name" value="Rossmann-like_a/b/a_fold"/>
</dbReference>
<evidence type="ECO:0000256" key="3">
    <source>
        <dbReference type="ARBA" id="ARBA00012746"/>
    </source>
</evidence>
<evidence type="ECO:0000256" key="7">
    <source>
        <dbReference type="ARBA" id="ARBA00022755"/>
    </source>
</evidence>
<dbReference type="InterPro" id="IPR001674">
    <property type="entry name" value="GMP_synth_C"/>
</dbReference>
<organism evidence="13">
    <name type="scientific">Corethrella appendiculata</name>
    <dbReference type="NCBI Taxonomy" id="1370023"/>
    <lineage>
        <taxon>Eukaryota</taxon>
        <taxon>Metazoa</taxon>
        <taxon>Ecdysozoa</taxon>
        <taxon>Arthropoda</taxon>
        <taxon>Hexapoda</taxon>
        <taxon>Insecta</taxon>
        <taxon>Pterygota</taxon>
        <taxon>Neoptera</taxon>
        <taxon>Endopterygota</taxon>
        <taxon>Diptera</taxon>
        <taxon>Nematocera</taxon>
        <taxon>Culicoidea</taxon>
        <taxon>Chaoboridae</taxon>
        <taxon>Corethrella</taxon>
    </lineage>
</organism>
<dbReference type="PANTHER" id="PTHR11922:SF2">
    <property type="entry name" value="GMP SYNTHASE [GLUTAMINE-HYDROLYZING]"/>
    <property type="match status" value="1"/>
</dbReference>
<comment type="subunit">
    <text evidence="2">Homodimer.</text>
</comment>
<dbReference type="InterPro" id="IPR022310">
    <property type="entry name" value="NAD/GMP_synthase"/>
</dbReference>
<dbReference type="InterPro" id="IPR004739">
    <property type="entry name" value="GMP_synth_GATase"/>
</dbReference>
<dbReference type="SUPFAM" id="SSF52402">
    <property type="entry name" value="Adenine nucleotide alpha hydrolases-like"/>
    <property type="match status" value="1"/>
</dbReference>
<evidence type="ECO:0000256" key="10">
    <source>
        <dbReference type="ARBA" id="ARBA00031356"/>
    </source>
</evidence>
<accession>U5EVN1</accession>
<feature type="domain" description="GMPS ATP-PPase" evidence="12">
    <location>
        <begin position="210"/>
        <end position="425"/>
    </location>
</feature>
<dbReference type="FunFam" id="3.30.300.10:FF:000013">
    <property type="entry name" value="GMP synthase (Glutamine-hydrolyzing)"/>
    <property type="match status" value="1"/>
</dbReference>
<evidence type="ECO:0000256" key="11">
    <source>
        <dbReference type="PROSITE-ProRule" id="PRU00886"/>
    </source>
</evidence>
<sequence length="683" mass="76861">MNTLNKTEPTENGGLHNERVIILDAGSQYGKVIDRKVRELSIKTELLPLDTPALTIKKNGYRAIIISGGPNSVYAEDAPKYDSDIFKIGIPILGICYGLQIINKEFGGTVQKKEVREDGEHTIEVETSCLLFSHLNRVQSVLLTHGDSIDRVGDNLKVCAYSTNKIVSAVYNEQLRIYGVQFHPEVDLTQNGKQMLSNFLYNISGLSPNYTMQNREEECIKYIKERVGNNKVLLLLSGGVDSTVCAALLRHALKPEQLYAVHIDNGFMRKDESETVEKTLRDLDINLIVKRSSHQFFKGTTTIKMPGSLYNVDTQMLCMTINPEDKRKIIGDIFVKVSNEVIRELKLNEDEVYLAQGTLRPDLIESASTVVSTNADTIKTHHNDTELIRKLREAGRVIEPLQDFHKDEVRQLGIDLGLPTHLIQRHPFPGPGLAIRVICADEPYMKDYSETQVIVKVIVDYKNKLEKTHALLNRVSGTTTKEEQNELCRISSSIKLSATVLPIRTVGVQGDKRSYNYVVGLSSDEEPNWQDMMFLAKLIPRILHNVNRVCYIFGGTVQYPVQDITHTYLLSNVIAHLRQADHIVNTILQSTECMQKISQMPVVLLPIHFDRDPANKTPSCQRSIVLRPFVTNDFMTGVPVVPGSDKLPMPVIQKMVDEITKISGISRVLYDLTSKPPGTTEWE</sequence>
<dbReference type="PRINTS" id="PR00096">
    <property type="entry name" value="GATASE"/>
</dbReference>
<proteinExistence type="evidence at transcript level"/>
<keyword evidence="4" id="KW-0436">Ligase</keyword>
<dbReference type="InterPro" id="IPR025777">
    <property type="entry name" value="GMPS_ATP_PPase_dom"/>
</dbReference>
<dbReference type="Pfam" id="PF00117">
    <property type="entry name" value="GATase"/>
    <property type="match status" value="1"/>
</dbReference>
<dbReference type="FunFam" id="3.40.50.620:FF:000044">
    <property type="entry name" value="GMP synthase [glutamine-hydrolyzing]"/>
    <property type="match status" value="1"/>
</dbReference>
<keyword evidence="5 11" id="KW-0547">Nucleotide-binding</keyword>
<dbReference type="FunFam" id="3.40.50.880:FF:000013">
    <property type="entry name" value="GMP synthase [glutamine-hydrolyzing]"/>
    <property type="match status" value="1"/>
</dbReference>
<dbReference type="PRINTS" id="PR00097">
    <property type="entry name" value="ANTSNTHASEII"/>
</dbReference>
<dbReference type="GO" id="GO:0003921">
    <property type="term" value="F:GMP synthase activity"/>
    <property type="evidence" value="ECO:0007669"/>
    <property type="project" value="InterPro"/>
</dbReference>
<dbReference type="GO" id="GO:0005829">
    <property type="term" value="C:cytosol"/>
    <property type="evidence" value="ECO:0007669"/>
    <property type="project" value="TreeGrafter"/>
</dbReference>
<keyword evidence="6 11" id="KW-0332">GMP biosynthesis</keyword>
<evidence type="ECO:0000256" key="4">
    <source>
        <dbReference type="ARBA" id="ARBA00022598"/>
    </source>
</evidence>
<reference evidence="13" key="1">
    <citation type="journal article" date="2014" name="Insect Biochem. Mol. Biol.">
        <title>An insight into the sialome of the frog biting fly, Corethrella appendiculata.</title>
        <authorList>
            <person name="Ribeiro J.M.C."/>
            <person name="Chagas A.C."/>
            <person name="Pham V.M."/>
            <person name="Lounibos L.P."/>
            <person name="Calvo E."/>
        </authorList>
    </citation>
    <scope>NUCLEOTIDE SEQUENCE</scope>
    <source>
        <tissue evidence="13">Salivary glands</tissue>
    </source>
</reference>
<dbReference type="AlphaFoldDB" id="U5EVN1"/>
<dbReference type="Gene3D" id="3.30.300.10">
    <property type="match status" value="2"/>
</dbReference>
<dbReference type="PROSITE" id="PS51273">
    <property type="entry name" value="GATASE_TYPE_1"/>
    <property type="match status" value="1"/>
</dbReference>
<dbReference type="GO" id="GO:0005524">
    <property type="term" value="F:ATP binding"/>
    <property type="evidence" value="ECO:0007669"/>
    <property type="project" value="UniProtKB-UniRule"/>
</dbReference>
<evidence type="ECO:0000256" key="2">
    <source>
        <dbReference type="ARBA" id="ARBA00011738"/>
    </source>
</evidence>
<keyword evidence="9" id="KW-0315">Glutamine amidotransferase</keyword>
<dbReference type="NCBIfam" id="NF000848">
    <property type="entry name" value="PRK00074.1"/>
    <property type="match status" value="1"/>
</dbReference>
<dbReference type="NCBIfam" id="TIGR00888">
    <property type="entry name" value="guaA_Nterm"/>
    <property type="match status" value="1"/>
</dbReference>
<keyword evidence="7 11" id="KW-0658">Purine biosynthesis</keyword>
<protein>
    <recommendedName>
        <fullName evidence="3">GMP synthase (glutamine-hydrolyzing)</fullName>
        <ecNumber evidence="3">6.3.5.2</ecNumber>
    </recommendedName>
    <alternativeName>
        <fullName evidence="10">Glutamine amidotransferase</fullName>
    </alternativeName>
</protein>
<dbReference type="FunFam" id="3.30.300.10:FF:000014">
    <property type="entry name" value="Burgundy, isoform B"/>
    <property type="match status" value="1"/>
</dbReference>
<comment type="pathway">
    <text evidence="1">Purine metabolism; GMP biosynthesis; GMP from XMP (L-Gln route): step 1/1.</text>
</comment>
<evidence type="ECO:0000256" key="9">
    <source>
        <dbReference type="ARBA" id="ARBA00022962"/>
    </source>
</evidence>
<dbReference type="UniPathway" id="UPA00189">
    <property type="reaction ID" value="UER00296"/>
</dbReference>
<evidence type="ECO:0000313" key="13">
    <source>
        <dbReference type="EMBL" id="JAB58068.1"/>
    </source>
</evidence>
<dbReference type="PANTHER" id="PTHR11922">
    <property type="entry name" value="GMP SYNTHASE-RELATED"/>
    <property type="match status" value="1"/>
</dbReference>
<dbReference type="Gene3D" id="3.40.50.880">
    <property type="match status" value="1"/>
</dbReference>
<dbReference type="SUPFAM" id="SSF52317">
    <property type="entry name" value="Class I glutamine amidotransferase-like"/>
    <property type="match status" value="1"/>
</dbReference>
<dbReference type="Pfam" id="PF02540">
    <property type="entry name" value="NAD_synthase"/>
    <property type="match status" value="1"/>
</dbReference>
<dbReference type="InterPro" id="IPR029062">
    <property type="entry name" value="Class_I_gatase-like"/>
</dbReference>
<evidence type="ECO:0000256" key="6">
    <source>
        <dbReference type="ARBA" id="ARBA00022749"/>
    </source>
</evidence>
<keyword evidence="8 11" id="KW-0067">ATP-binding</keyword>
<evidence type="ECO:0000256" key="1">
    <source>
        <dbReference type="ARBA" id="ARBA00005153"/>
    </source>
</evidence>
<dbReference type="CDD" id="cd01997">
    <property type="entry name" value="GMP_synthase_C"/>
    <property type="match status" value="1"/>
</dbReference>
<evidence type="ECO:0000256" key="5">
    <source>
        <dbReference type="ARBA" id="ARBA00022741"/>
    </source>
</evidence>
<name>U5EVN1_9DIPT</name>
<dbReference type="SUPFAM" id="SSF54810">
    <property type="entry name" value="GMP synthetase C-terminal dimerisation domain"/>
    <property type="match status" value="2"/>
</dbReference>
<dbReference type="PROSITE" id="PS51553">
    <property type="entry name" value="GMPS_ATP_PPASE"/>
    <property type="match status" value="1"/>
</dbReference>
<dbReference type="InterPro" id="IPR017926">
    <property type="entry name" value="GATASE"/>
</dbReference>
<dbReference type="EC" id="6.3.5.2" evidence="3"/>
<dbReference type="Gene3D" id="3.40.50.620">
    <property type="entry name" value="HUPs"/>
    <property type="match status" value="1"/>
</dbReference>
<feature type="binding site" evidence="11">
    <location>
        <begin position="237"/>
        <end position="243"/>
    </location>
    <ligand>
        <name>ATP</name>
        <dbReference type="ChEBI" id="CHEBI:30616"/>
    </ligand>
</feature>
<dbReference type="Pfam" id="PF00958">
    <property type="entry name" value="GMP_synt_C"/>
    <property type="match status" value="1"/>
</dbReference>
<dbReference type="CDD" id="cd01742">
    <property type="entry name" value="GATase1_GMP_Synthase"/>
    <property type="match status" value="1"/>
</dbReference>
<evidence type="ECO:0000256" key="8">
    <source>
        <dbReference type="ARBA" id="ARBA00022840"/>
    </source>
</evidence>
<dbReference type="EMBL" id="GANO01001803">
    <property type="protein sequence ID" value="JAB58068.1"/>
    <property type="molecule type" value="mRNA"/>
</dbReference>
<evidence type="ECO:0000259" key="12">
    <source>
        <dbReference type="PROSITE" id="PS51553"/>
    </source>
</evidence>